<keyword evidence="2" id="KW-1185">Reference proteome</keyword>
<dbReference type="EMBL" id="KN823058">
    <property type="protein sequence ID" value="KIO24588.1"/>
    <property type="molecule type" value="Genomic_DNA"/>
</dbReference>
<proteinExistence type="predicted"/>
<accession>A0A0C3KSY0</accession>
<dbReference type="Proteomes" id="UP000054248">
    <property type="component" value="Unassembled WGS sequence"/>
</dbReference>
<dbReference type="HOGENOM" id="CLU_2943523_0_0_1"/>
<evidence type="ECO:0000313" key="2">
    <source>
        <dbReference type="Proteomes" id="UP000054248"/>
    </source>
</evidence>
<evidence type="ECO:0000313" key="1">
    <source>
        <dbReference type="EMBL" id="KIO24588.1"/>
    </source>
</evidence>
<sequence length="60" mass="6932">MSDEATPRRSVMVEPMSRVWLSFKESEVWNDFLCRGIRSEWRLGTTPQAIVTVGSPSNFR</sequence>
<reference evidence="2" key="2">
    <citation type="submission" date="2015-01" db="EMBL/GenBank/DDBJ databases">
        <title>Evolutionary Origins and Diversification of the Mycorrhizal Mutualists.</title>
        <authorList>
            <consortium name="DOE Joint Genome Institute"/>
            <consortium name="Mycorrhizal Genomics Consortium"/>
            <person name="Kohler A."/>
            <person name="Kuo A."/>
            <person name="Nagy L.G."/>
            <person name="Floudas D."/>
            <person name="Copeland A."/>
            <person name="Barry K.W."/>
            <person name="Cichocki N."/>
            <person name="Veneault-Fourrey C."/>
            <person name="LaButti K."/>
            <person name="Lindquist E.A."/>
            <person name="Lipzen A."/>
            <person name="Lundell T."/>
            <person name="Morin E."/>
            <person name="Murat C."/>
            <person name="Riley R."/>
            <person name="Ohm R."/>
            <person name="Sun H."/>
            <person name="Tunlid A."/>
            <person name="Henrissat B."/>
            <person name="Grigoriev I.V."/>
            <person name="Hibbett D.S."/>
            <person name="Martin F."/>
        </authorList>
    </citation>
    <scope>NUCLEOTIDE SEQUENCE [LARGE SCALE GENOMIC DNA]</scope>
    <source>
        <strain evidence="2">MUT 4182</strain>
    </source>
</reference>
<protein>
    <submittedName>
        <fullName evidence="1">Uncharacterized protein</fullName>
    </submittedName>
</protein>
<gene>
    <name evidence="1" type="ORF">M407DRAFT_99369</name>
</gene>
<reference evidence="1 2" key="1">
    <citation type="submission" date="2014-04" db="EMBL/GenBank/DDBJ databases">
        <authorList>
            <consortium name="DOE Joint Genome Institute"/>
            <person name="Kuo A."/>
            <person name="Girlanda M."/>
            <person name="Perotto S."/>
            <person name="Kohler A."/>
            <person name="Nagy L.G."/>
            <person name="Floudas D."/>
            <person name="Copeland A."/>
            <person name="Barry K.W."/>
            <person name="Cichocki N."/>
            <person name="Veneault-Fourrey C."/>
            <person name="LaButti K."/>
            <person name="Lindquist E.A."/>
            <person name="Lipzen A."/>
            <person name="Lundell T."/>
            <person name="Morin E."/>
            <person name="Murat C."/>
            <person name="Sun H."/>
            <person name="Tunlid A."/>
            <person name="Henrissat B."/>
            <person name="Grigoriev I.V."/>
            <person name="Hibbett D.S."/>
            <person name="Martin F."/>
            <person name="Nordberg H.P."/>
            <person name="Cantor M.N."/>
            <person name="Hua S.X."/>
        </authorList>
    </citation>
    <scope>NUCLEOTIDE SEQUENCE [LARGE SCALE GENOMIC DNA]</scope>
    <source>
        <strain evidence="1 2">MUT 4182</strain>
    </source>
</reference>
<dbReference type="AlphaFoldDB" id="A0A0C3KSY0"/>
<name>A0A0C3KSY0_9AGAM</name>
<organism evidence="1 2">
    <name type="scientific">Tulasnella calospora MUT 4182</name>
    <dbReference type="NCBI Taxonomy" id="1051891"/>
    <lineage>
        <taxon>Eukaryota</taxon>
        <taxon>Fungi</taxon>
        <taxon>Dikarya</taxon>
        <taxon>Basidiomycota</taxon>
        <taxon>Agaricomycotina</taxon>
        <taxon>Agaricomycetes</taxon>
        <taxon>Cantharellales</taxon>
        <taxon>Tulasnellaceae</taxon>
        <taxon>Tulasnella</taxon>
    </lineage>
</organism>